<dbReference type="SUPFAM" id="SSF53756">
    <property type="entry name" value="UDP-Glycosyltransferase/glycogen phosphorylase"/>
    <property type="match status" value="1"/>
</dbReference>
<reference evidence="11" key="1">
    <citation type="submission" date="2023-03" db="UniProtKB">
        <authorList>
            <consortium name="WormBaseParasite"/>
        </authorList>
    </citation>
    <scope>IDENTIFICATION</scope>
</reference>
<dbReference type="InterPro" id="IPR001830">
    <property type="entry name" value="Glyco_trans_20"/>
</dbReference>
<proteinExistence type="inferred from homology"/>
<dbReference type="GO" id="GO:0005829">
    <property type="term" value="C:cytosol"/>
    <property type="evidence" value="ECO:0007669"/>
    <property type="project" value="TreeGrafter"/>
</dbReference>
<dbReference type="PANTHER" id="PTHR10788">
    <property type="entry name" value="TREHALOSE-6-PHOSPHATE SYNTHASE"/>
    <property type="match status" value="1"/>
</dbReference>
<keyword evidence="5" id="KW-0328">Glycosyltransferase</keyword>
<evidence type="ECO:0000313" key="10">
    <source>
        <dbReference type="Proteomes" id="UP000036681"/>
    </source>
</evidence>
<dbReference type="PANTHER" id="PTHR10788:SF106">
    <property type="entry name" value="BCDNA.GH08860"/>
    <property type="match status" value="1"/>
</dbReference>
<evidence type="ECO:0000256" key="1">
    <source>
        <dbReference type="ARBA" id="ARBA00002045"/>
    </source>
</evidence>
<dbReference type="AlphaFoldDB" id="A0A9J2P6L4"/>
<evidence type="ECO:0000259" key="9">
    <source>
        <dbReference type="Pfam" id="PF21141"/>
    </source>
</evidence>
<dbReference type="Gene3D" id="3.40.50.1000">
    <property type="entry name" value="HAD superfamily/HAD-like"/>
    <property type="match status" value="1"/>
</dbReference>
<keyword evidence="6" id="KW-0808">Transferase</keyword>
<evidence type="ECO:0000256" key="3">
    <source>
        <dbReference type="ARBA" id="ARBA00006107"/>
    </source>
</evidence>
<comment type="similarity">
    <text evidence="2">In the N-terminal section; belongs to the glycosyltransferase 20 family.</text>
</comment>
<dbReference type="Proteomes" id="UP000036681">
    <property type="component" value="Unplaced"/>
</dbReference>
<dbReference type="InterPro" id="IPR036412">
    <property type="entry name" value="HAD-like_sf"/>
</dbReference>
<feature type="domain" description="Trehalose-6-phosphate phosphatase helical bundle" evidence="8">
    <location>
        <begin position="821"/>
        <end position="930"/>
    </location>
</feature>
<dbReference type="Gene3D" id="3.40.50.2000">
    <property type="entry name" value="Glycogen Phosphorylase B"/>
    <property type="match status" value="2"/>
</dbReference>
<name>A0A9J2P6L4_ASCLU</name>
<dbReference type="GO" id="GO:0005992">
    <property type="term" value="P:trehalose biosynthetic process"/>
    <property type="evidence" value="ECO:0007669"/>
    <property type="project" value="InterPro"/>
</dbReference>
<evidence type="ECO:0000256" key="5">
    <source>
        <dbReference type="ARBA" id="ARBA00022676"/>
    </source>
</evidence>
<organism evidence="10 11">
    <name type="scientific">Ascaris lumbricoides</name>
    <name type="common">Giant roundworm</name>
    <dbReference type="NCBI Taxonomy" id="6252"/>
    <lineage>
        <taxon>Eukaryota</taxon>
        <taxon>Metazoa</taxon>
        <taxon>Ecdysozoa</taxon>
        <taxon>Nematoda</taxon>
        <taxon>Chromadorea</taxon>
        <taxon>Rhabditida</taxon>
        <taxon>Spirurina</taxon>
        <taxon>Ascaridomorpha</taxon>
        <taxon>Ascaridoidea</taxon>
        <taxon>Ascarididae</taxon>
        <taxon>Ascaris</taxon>
    </lineage>
</organism>
<comment type="catalytic activity">
    <reaction evidence="7">
        <text>D-glucose 6-phosphate + UDP-alpha-D-glucose = alpha,alpha-trehalose 6-phosphate + UDP + H(+)</text>
        <dbReference type="Rhea" id="RHEA:18889"/>
        <dbReference type="ChEBI" id="CHEBI:15378"/>
        <dbReference type="ChEBI" id="CHEBI:58223"/>
        <dbReference type="ChEBI" id="CHEBI:58429"/>
        <dbReference type="ChEBI" id="CHEBI:58885"/>
        <dbReference type="ChEBI" id="CHEBI:61548"/>
        <dbReference type="EC" id="2.4.1.15"/>
    </reaction>
</comment>
<protein>
    <recommendedName>
        <fullName evidence="4">alpha,alpha-trehalose-phosphate synthase (UDP-forming)</fullName>
        <ecNumber evidence="4">2.4.1.15</ecNumber>
    </recommendedName>
</protein>
<comment type="similarity">
    <text evidence="3">In the C-terminal section; belongs to the gob-1 trehalose phosphatase family.</text>
</comment>
<evidence type="ECO:0000256" key="4">
    <source>
        <dbReference type="ARBA" id="ARBA00012538"/>
    </source>
</evidence>
<comment type="function">
    <text evidence="1">Catalyzes the production of trehalose from glucose-6-phosphate and UDP-alpha-D-glucose in a 2 step process.</text>
</comment>
<dbReference type="WBParaSite" id="ALUE_0000546701-mRNA-1">
    <property type="protein sequence ID" value="ALUE_0000546701-mRNA-1"/>
    <property type="gene ID" value="ALUE_0000546701"/>
</dbReference>
<evidence type="ECO:0000256" key="6">
    <source>
        <dbReference type="ARBA" id="ARBA00022679"/>
    </source>
</evidence>
<dbReference type="FunFam" id="3.40.50.2000:FF:000248">
    <property type="entry name" value="Alpha,alpha-trehalose-phosphate synthase [UDP-forming] 1"/>
    <property type="match status" value="1"/>
</dbReference>
<dbReference type="Gene3D" id="3.30.70.3080">
    <property type="match status" value="1"/>
</dbReference>
<dbReference type="InterPro" id="IPR041064">
    <property type="entry name" value="T6PP_helical"/>
</dbReference>
<evidence type="ECO:0000259" key="8">
    <source>
        <dbReference type="Pfam" id="PF18572"/>
    </source>
</evidence>
<feature type="domain" description="Trehalose-6-phosphate phosphatase C-terminal" evidence="9">
    <location>
        <begin position="961"/>
        <end position="1235"/>
    </location>
</feature>
<dbReference type="Pfam" id="PF21141">
    <property type="entry name" value="T6PP_C"/>
    <property type="match status" value="1"/>
</dbReference>
<dbReference type="Pfam" id="PF18572">
    <property type="entry name" value="T6PP_N"/>
    <property type="match status" value="1"/>
</dbReference>
<accession>A0A9J2P6L4</accession>
<evidence type="ECO:0000313" key="11">
    <source>
        <dbReference type="WBParaSite" id="ALUE_0000546701-mRNA-1"/>
    </source>
</evidence>
<dbReference type="InterPro" id="IPR023214">
    <property type="entry name" value="HAD_sf"/>
</dbReference>
<dbReference type="SUPFAM" id="SSF56784">
    <property type="entry name" value="HAD-like"/>
    <property type="match status" value="1"/>
</dbReference>
<dbReference type="CDD" id="cd03788">
    <property type="entry name" value="GT20_TPS"/>
    <property type="match status" value="1"/>
</dbReference>
<keyword evidence="10" id="KW-1185">Reference proteome</keyword>
<dbReference type="InterPro" id="IPR049063">
    <property type="entry name" value="T6PP_C"/>
</dbReference>
<evidence type="ECO:0000256" key="2">
    <source>
        <dbReference type="ARBA" id="ARBA00005409"/>
    </source>
</evidence>
<evidence type="ECO:0000256" key="7">
    <source>
        <dbReference type="ARBA" id="ARBA00048039"/>
    </source>
</evidence>
<dbReference type="Pfam" id="PF00982">
    <property type="entry name" value="Glyco_transf_20"/>
    <property type="match status" value="1"/>
</dbReference>
<dbReference type="GO" id="GO:0004805">
    <property type="term" value="F:trehalose-phosphatase activity"/>
    <property type="evidence" value="ECO:0007669"/>
    <property type="project" value="TreeGrafter"/>
</dbReference>
<dbReference type="EC" id="2.4.1.15" evidence="4"/>
<dbReference type="GO" id="GO:0003825">
    <property type="term" value="F:alpha,alpha-trehalose-phosphate synthase (UDP-forming) activity"/>
    <property type="evidence" value="ECO:0007669"/>
    <property type="project" value="UniProtKB-EC"/>
</dbReference>
<sequence>MSKFQCTMSSKVNGGEGEGVRVLHDSIKEMNFTLNCGDEDIKKTDANAVSEHPFQRSVANMKNETDYLARVRRELSKILLKLDEQPPNVEDIDGFLREASNVVCQRWKARDKSSEIAFQGMLIILEFCLSFTTQHDAAFDYFVSLLGYNSVAFWRLAIPLIYDSDLSSGTHFRDALLFSLALYDINNSKNRLRELYAAVPGVRQSMLGIHAKRFGEKYRHLQMVRSRASSRVSSRRGSVENLLDLPNDTVVDDVTTDAVADALAAGGLTDTTHHKQRVINVSNAPPVSLTRKGSGCWEIKQGSGGLVACVDPVMSVDKENIWLANLGVNVQSPSDRVSESEQNEFANGGYIRRTALPLSDLSTFCLFRRDMSLLSVLHDYNKTNYQLNPVIVNQEDYNTYYGGISNGLLWPALHNLPEYIVKDYDDPVVLREHWCAYVRVNYQFGINAVRNSRPQDFIWIHDYHLILTGQMMRSLDSNLEVGFFLHIPFQPPDNWMTKYAIVAEPIMRALLRFTKVGFQTHRDRAKYVELVKKHISRVRIQYESTVDIFTITHEGFTCSLGVFPVSIKNEDFLSIVRNPETKILAQDIRKNLLSAGSEEGCIFFSVERFDYTKGIMEKLQAWQRYLEKHPERVGLDVLFQVAVTNRRSVESYRVYQDACVSLADEINKKFNCEKYPNWRPVKFETEGLPRPKLVAHYLAMDVGVVTPKKDGMNLVAKEMLVCNPSAALILSTGAGTEVQLGNAGFYGQDQQCYFRVEEIGDVEEFSDAFYKAATETQEARLEHGKRLNQFLICHDIDEWSTAFLDPSWTHEVIRLTELKLLADFYQLMDKTCQVRRQIAERVLKGIAIRPHFGVSLENAKSSLENSCVPGTHKLVLETATGCDDSDGGGGHPSAKFDVTNELEELDKDLAFLQFIQSDEINNVEQFVATLGRFHPSGPEAFKEEVEKAFALLSRGDHFHYLFTDRDGTLKSYSCSYPASIQPAYSAVIQAQFARRCAQFCAIVTTSPLMHIGILNVSSMPEGYYAYGASAGREWYMNPAMQFKDDTINEEDLALLNSVFEKVKLFDAVEELLEQPEYRNFTWIGSGLQKHYGHITIARQDVNNSVPKHRSALLYEAVSKIVNEVDPTGSTLTLRESDYDLKIFTKAKLSGRIFNKGHGIRLIERKMGLKMNEGRILVCGDSETDLPMLEECLACSPKNVYTIWVTSNPQLQEKVRSSCAAYGNDNFVFVSCPEVLLGAMANATVREIKVRPHYADGEDEE</sequence>
<dbReference type="Gene3D" id="1.20.58.1800">
    <property type="match status" value="1"/>
</dbReference>
<dbReference type="FunFam" id="3.40.50.2000:FF:000206">
    <property type="entry name" value="Trehalose-6-phosphate synthase"/>
    <property type="match status" value="1"/>
</dbReference>